<evidence type="ECO:0000256" key="12">
    <source>
        <dbReference type="SAM" id="Coils"/>
    </source>
</evidence>
<dbReference type="GO" id="GO:0005576">
    <property type="term" value="C:extracellular region"/>
    <property type="evidence" value="ECO:0007669"/>
    <property type="project" value="UniProtKB-SubCell"/>
</dbReference>
<dbReference type="PROSITE" id="PS51041">
    <property type="entry name" value="EMI"/>
    <property type="match status" value="1"/>
</dbReference>
<comment type="function">
    <text evidence="8">Carrier protein for platelet (but not plasma) factor V/Va. Plays a role in the storage and stabilization of factor V in platelets. Upon release following platelet activation, may limit platelet and plasma factor Va-dependent thrombin generation. Ligand for integrin alpha-IIb/beta-3 and integrin alpha-V/beta-3 on activated platelets, and may function as an extracellular matrix or adhesive protein.</text>
</comment>
<evidence type="ECO:0000256" key="9">
    <source>
        <dbReference type="ARBA" id="ARBA00062376"/>
    </source>
</evidence>
<evidence type="ECO:0000256" key="4">
    <source>
        <dbReference type="ARBA" id="ARBA00022729"/>
    </source>
</evidence>
<dbReference type="Pfam" id="PF00386">
    <property type="entry name" value="C1q"/>
    <property type="match status" value="1"/>
</dbReference>
<dbReference type="SUPFAM" id="SSF49842">
    <property type="entry name" value="TNF-like"/>
    <property type="match status" value="1"/>
</dbReference>
<name>A0A7L0J156_PIPCL</name>
<evidence type="ECO:0000256" key="7">
    <source>
        <dbReference type="ARBA" id="ARBA00023180"/>
    </source>
</evidence>
<dbReference type="PROSITE" id="PS50026">
    <property type="entry name" value="EGF_3"/>
    <property type="match status" value="1"/>
</dbReference>
<feature type="domain" description="EGF-like" evidence="15">
    <location>
        <begin position="1001"/>
        <end position="1037"/>
    </location>
</feature>
<dbReference type="InterPro" id="IPR000742">
    <property type="entry name" value="EGF"/>
</dbReference>
<dbReference type="PANTHER" id="PTHR15427:SF3">
    <property type="entry name" value="MULTIMERIN-1"/>
    <property type="match status" value="1"/>
</dbReference>
<feature type="region of interest" description="Disordered" evidence="13">
    <location>
        <begin position="259"/>
        <end position="284"/>
    </location>
</feature>
<evidence type="ECO:0000256" key="2">
    <source>
        <dbReference type="ARBA" id="ARBA00022525"/>
    </source>
</evidence>
<evidence type="ECO:0000256" key="10">
    <source>
        <dbReference type="ARBA" id="ARBA00071923"/>
    </source>
</evidence>
<evidence type="ECO:0000256" key="13">
    <source>
        <dbReference type="SAM" id="MobiDB-lite"/>
    </source>
</evidence>
<evidence type="ECO:0000259" key="16">
    <source>
        <dbReference type="PROSITE" id="PS50871"/>
    </source>
</evidence>
<evidence type="ECO:0000256" key="5">
    <source>
        <dbReference type="ARBA" id="ARBA00023054"/>
    </source>
</evidence>
<dbReference type="SMART" id="SM00181">
    <property type="entry name" value="EGF"/>
    <property type="match status" value="1"/>
</dbReference>
<comment type="caution">
    <text evidence="18">The sequence shown here is derived from an EMBL/GenBank/DDBJ whole genome shotgun (WGS) entry which is preliminary data.</text>
</comment>
<dbReference type="Pfam" id="PF00008">
    <property type="entry name" value="EGF"/>
    <property type="match status" value="1"/>
</dbReference>
<feature type="compositionally biased region" description="Polar residues" evidence="13">
    <location>
        <begin position="143"/>
        <end position="166"/>
    </location>
</feature>
<feature type="domain" description="C1q" evidence="16">
    <location>
        <begin position="1054"/>
        <end position="1186"/>
    </location>
</feature>
<feature type="non-terminal residue" evidence="18">
    <location>
        <position position="1186"/>
    </location>
</feature>
<organism evidence="18 19">
    <name type="scientific">Piprites chloris</name>
    <name type="common">Wing-barred manakin</name>
    <dbReference type="NCBI Taxonomy" id="114369"/>
    <lineage>
        <taxon>Eukaryota</taxon>
        <taxon>Metazoa</taxon>
        <taxon>Chordata</taxon>
        <taxon>Craniata</taxon>
        <taxon>Vertebrata</taxon>
        <taxon>Euteleostomi</taxon>
        <taxon>Archelosauria</taxon>
        <taxon>Archosauria</taxon>
        <taxon>Dinosauria</taxon>
        <taxon>Saurischia</taxon>
        <taxon>Theropoda</taxon>
        <taxon>Coelurosauria</taxon>
        <taxon>Aves</taxon>
        <taxon>Neognathae</taxon>
        <taxon>Neoaves</taxon>
        <taxon>Telluraves</taxon>
        <taxon>Australaves</taxon>
        <taxon>Passeriformes</taxon>
        <taxon>Pipridae</taxon>
        <taxon>Piprites</taxon>
    </lineage>
</organism>
<feature type="coiled-coil region" evidence="12">
    <location>
        <begin position="628"/>
        <end position="669"/>
    </location>
</feature>
<comment type="caution">
    <text evidence="11">Lacks conserved residue(s) required for the propagation of feature annotation.</text>
</comment>
<dbReference type="AlphaFoldDB" id="A0A7L0J156"/>
<feature type="region of interest" description="Disordered" evidence="13">
    <location>
        <begin position="29"/>
        <end position="166"/>
    </location>
</feature>
<dbReference type="Pfam" id="PF07546">
    <property type="entry name" value="EMI"/>
    <property type="match status" value="1"/>
</dbReference>
<evidence type="ECO:0000256" key="6">
    <source>
        <dbReference type="ARBA" id="ARBA00023157"/>
    </source>
</evidence>
<dbReference type="Gene3D" id="2.60.120.40">
    <property type="match status" value="1"/>
</dbReference>
<evidence type="ECO:0000256" key="1">
    <source>
        <dbReference type="ARBA" id="ARBA00004613"/>
    </source>
</evidence>
<feature type="coiled-coil region" evidence="12">
    <location>
        <begin position="785"/>
        <end position="812"/>
    </location>
</feature>
<evidence type="ECO:0000259" key="15">
    <source>
        <dbReference type="PROSITE" id="PS50026"/>
    </source>
</evidence>
<dbReference type="EMBL" id="VXAH01000197">
    <property type="protein sequence ID" value="NXK37850.1"/>
    <property type="molecule type" value="Genomic_DNA"/>
</dbReference>
<keyword evidence="4 14" id="KW-0732">Signal</keyword>
<keyword evidence="19" id="KW-1185">Reference proteome</keyword>
<dbReference type="PROSITE" id="PS00022">
    <property type="entry name" value="EGF_1"/>
    <property type="match status" value="1"/>
</dbReference>
<feature type="coiled-coil region" evidence="12">
    <location>
        <begin position="435"/>
        <end position="480"/>
    </location>
</feature>
<gene>
    <name evidence="18" type="primary">Mmrn1</name>
    <name evidence="18" type="ORF">PIPCHL_R01287</name>
</gene>
<dbReference type="PROSITE" id="PS01186">
    <property type="entry name" value="EGF_2"/>
    <property type="match status" value="1"/>
</dbReference>
<dbReference type="PROSITE" id="PS00010">
    <property type="entry name" value="ASX_HYDROXYL"/>
    <property type="match status" value="1"/>
</dbReference>
<keyword evidence="5 12" id="KW-0175">Coiled coil</keyword>
<dbReference type="InterPro" id="IPR050392">
    <property type="entry name" value="Collagen/C1q_domain"/>
</dbReference>
<feature type="signal peptide" evidence="14">
    <location>
        <begin position="1"/>
        <end position="19"/>
    </location>
</feature>
<feature type="disulfide bond" evidence="11">
    <location>
        <begin position="1027"/>
        <end position="1036"/>
    </location>
</feature>
<evidence type="ECO:0000256" key="11">
    <source>
        <dbReference type="PROSITE-ProRule" id="PRU00076"/>
    </source>
</evidence>
<feature type="chain" id="PRO_5029511567" description="Multimerin-1" evidence="14">
    <location>
        <begin position="20"/>
        <end position="1186"/>
    </location>
</feature>
<feature type="compositionally biased region" description="Polar residues" evidence="13">
    <location>
        <begin position="29"/>
        <end position="52"/>
    </location>
</feature>
<dbReference type="GO" id="GO:0030948">
    <property type="term" value="P:negative regulation of vascular endothelial growth factor receptor signaling pathway"/>
    <property type="evidence" value="ECO:0007669"/>
    <property type="project" value="TreeGrafter"/>
</dbReference>
<proteinExistence type="predicted"/>
<keyword evidence="6 11" id="KW-1015">Disulfide bond</keyword>
<dbReference type="InterPro" id="IPR008983">
    <property type="entry name" value="Tumour_necrosis_fac-like_dom"/>
</dbReference>
<feature type="compositionally biased region" description="Polar residues" evidence="13">
    <location>
        <begin position="86"/>
        <end position="99"/>
    </location>
</feature>
<evidence type="ECO:0000256" key="3">
    <source>
        <dbReference type="ARBA" id="ARBA00022536"/>
    </source>
</evidence>
<sequence length="1186" mass="132385">MKEIIFLLLLLHLQSGSIGFNTPQKLWTTGQGDETQTSHSDLTPSSTTITRSPHSEIQADKVSALQEPPFASSGKSLGMKAVKKMSNLTTSTPAMQSSDGESDREKMGSSSSRKGTSLQGNAREIPLQQGVTTSWATAPGNRSIRQSSHNTGITSTQQDANSKASSFETTRGKNWCAYVHTRLQPTVVVDNLETFSSGRAKPCTWHIGSCAQRSQTRTHQAYRIKHKIVTSLEWKCCPGYSGQNCQSKAQEQQSVIHSNQAESSRTVIERTPGAPQDPSGPALTQKMNEKISSQEMKLTFLQKKVDSIAAAMNDVSKMLSSLEGKINEDKGRDFQSFLKGLKSRSVNELVKDMIREHFKVFQGETQESMAQIFKTVSSLSGELENTKELVKHLNDTQQKFAQEKDSGPTSLDILELKSQMVQMKEEMALTCDKPMKALQEKQKSLEVNLEHEQSRSAIYYESLNRTLTEIRDAHEQLLSADQSSRQSIPSADKDMEYNLTEYVFTLHEKVKKQGMMVLEIYDDLRVQDSKISNLSVALEIQRDSVLGVCDDMLSESRTNFQAQLAATQENVLVLNKSLSDLFLPLDNKMDKMNEQINDLCYDMEILQPLIEQGVPFSLNAEYEQQIQVKDINEKLENLTTVVDKMSSAMKELSETQESLKNESQAYQELFESRVNECSMEIEDGLNKTMIVINSAIDSIQDNYVLKDMLHALRNETEICCGSAEKLDSLLAFIPQFQQLNESLQTLLNNKKYEFTSQVAPSLSVLPYKESDKSILHNFSRVFYILNDTSSKVENQQQDISRLEEKLLDSVEESKDHEVRLLNVESKISKFLANNWVSLKRTNAASTEKEQVVSLQLQTLSSRIKALEVKSIRLSNIIPLVNKTAHEAWGLCQVTNNSIQRVNASIPVLIKSAQPDIPLLQRGLKELVESVLEVKAGTILTNLTEHVDVSVANAVNNVTKFQKQVKPVMKKPTPAKKIAANITTSLAGRSQRNTDNTIDPGQYSACVSSPCQNGGTCINDRQNFVCACRHPFGGVNCSVKLGNDNSLNFSKGSYRYAPMVAFFASHTYGMTTPGPIRFNNLDVNYGASFAPATGKFHVPYLGVYVFEYTIESFSPRASGYLVIDGIDKLTFQAENINNNKYTDRVITGNALFELNYGQEVWLRLATGSIPAKYPPVTTFSGYLLYRT</sequence>
<dbReference type="InterPro" id="IPR001073">
    <property type="entry name" value="C1q_dom"/>
</dbReference>
<feature type="non-terminal residue" evidence="18">
    <location>
        <position position="1"/>
    </location>
</feature>
<comment type="subcellular location">
    <subcellularLocation>
        <location evidence="1">Secreted</location>
    </subcellularLocation>
</comment>
<evidence type="ECO:0000259" key="17">
    <source>
        <dbReference type="PROSITE" id="PS51041"/>
    </source>
</evidence>
<dbReference type="InterPro" id="IPR000152">
    <property type="entry name" value="EGF-type_Asp/Asn_hydroxyl_site"/>
</dbReference>
<dbReference type="Gene3D" id="2.10.25.10">
    <property type="entry name" value="Laminin"/>
    <property type="match status" value="1"/>
</dbReference>
<dbReference type="FunFam" id="2.10.25.10:FF:000548">
    <property type="entry name" value="Multimerin 1"/>
    <property type="match status" value="1"/>
</dbReference>
<evidence type="ECO:0000313" key="18">
    <source>
        <dbReference type="EMBL" id="NXK37850.1"/>
    </source>
</evidence>
<dbReference type="CDD" id="cd00054">
    <property type="entry name" value="EGF_CA"/>
    <property type="match status" value="1"/>
</dbReference>
<evidence type="ECO:0000313" key="19">
    <source>
        <dbReference type="Proteomes" id="UP000520962"/>
    </source>
</evidence>
<comment type="subunit">
    <text evidence="9">Multimeric. Composed of varying sized, disulfide-linked multimers, the smallest of which is a homotrimer. Proteolysis of the promultimerin in the N-terminal region, leads to the mature p155 form that is stored in platelets. Interacts with factor V/Va.</text>
</comment>
<keyword evidence="2" id="KW-0964">Secreted</keyword>
<dbReference type="PROSITE" id="PS50871">
    <property type="entry name" value="C1Q"/>
    <property type="match status" value="1"/>
</dbReference>
<reference evidence="18 19" key="1">
    <citation type="submission" date="2019-09" db="EMBL/GenBank/DDBJ databases">
        <title>Bird 10,000 Genomes (B10K) Project - Family phase.</title>
        <authorList>
            <person name="Zhang G."/>
        </authorList>
    </citation>
    <scope>NUCLEOTIDE SEQUENCE [LARGE SCALE GENOMIC DNA]</scope>
    <source>
        <strain evidence="18">B10K-DU-007-02</strain>
        <tissue evidence="18">Mixed tissue sample</tissue>
    </source>
</reference>
<dbReference type="SMART" id="SM00110">
    <property type="entry name" value="C1Q"/>
    <property type="match status" value="1"/>
</dbReference>
<feature type="compositionally biased region" description="Polar residues" evidence="13">
    <location>
        <begin position="108"/>
        <end position="120"/>
    </location>
</feature>
<dbReference type="GO" id="GO:0061045">
    <property type="term" value="P:negative regulation of wound healing"/>
    <property type="evidence" value="ECO:0007669"/>
    <property type="project" value="UniProtKB-ARBA"/>
</dbReference>
<protein>
    <recommendedName>
        <fullName evidence="10">Multimerin-1</fullName>
    </recommendedName>
</protein>
<dbReference type="SUPFAM" id="SSF57196">
    <property type="entry name" value="EGF/Laminin"/>
    <property type="match status" value="1"/>
</dbReference>
<dbReference type="PANTHER" id="PTHR15427">
    <property type="entry name" value="EMILIN ELASTIN MICROFIBRIL INTERFACE-LOCATED PROTEIN ELASTIN MICROFIBRIL INTERFACER"/>
    <property type="match status" value="1"/>
</dbReference>
<keyword evidence="7" id="KW-0325">Glycoprotein</keyword>
<dbReference type="InterPro" id="IPR011489">
    <property type="entry name" value="EMI_domain"/>
</dbReference>
<dbReference type="Proteomes" id="UP000520962">
    <property type="component" value="Unassembled WGS sequence"/>
</dbReference>
<accession>A0A7L0J156</accession>
<dbReference type="PRINTS" id="PR00007">
    <property type="entry name" value="COMPLEMNTC1Q"/>
</dbReference>
<feature type="domain" description="EMI" evidence="17">
    <location>
        <begin position="172"/>
        <end position="247"/>
    </location>
</feature>
<keyword evidence="3 11" id="KW-0245">EGF-like domain</keyword>
<evidence type="ECO:0000256" key="8">
    <source>
        <dbReference type="ARBA" id="ARBA00055570"/>
    </source>
</evidence>
<dbReference type="GO" id="GO:0090051">
    <property type="term" value="P:negative regulation of cell migration involved in sprouting angiogenesis"/>
    <property type="evidence" value="ECO:0007669"/>
    <property type="project" value="TreeGrafter"/>
</dbReference>
<dbReference type="FunFam" id="2.60.120.40:FF:000009">
    <property type="entry name" value="Multimerin-1"/>
    <property type="match status" value="1"/>
</dbReference>
<dbReference type="GO" id="GO:1901731">
    <property type="term" value="P:positive regulation of platelet aggregation"/>
    <property type="evidence" value="ECO:0007669"/>
    <property type="project" value="UniProtKB-ARBA"/>
</dbReference>
<evidence type="ECO:0000256" key="14">
    <source>
        <dbReference type="SAM" id="SignalP"/>
    </source>
</evidence>